<dbReference type="InterPro" id="IPR028994">
    <property type="entry name" value="Integrin_alpha_N"/>
</dbReference>
<evidence type="ECO:0000256" key="1">
    <source>
        <dbReference type="ARBA" id="ARBA00022729"/>
    </source>
</evidence>
<dbReference type="SUPFAM" id="SSF75011">
    <property type="entry name" value="3-carboxy-cis,cis-mucoante lactonizing enzyme"/>
    <property type="match status" value="1"/>
</dbReference>
<dbReference type="EMBL" id="CP036290">
    <property type="protein sequence ID" value="QDU83038.1"/>
    <property type="molecule type" value="Genomic_DNA"/>
</dbReference>
<keyword evidence="3" id="KW-0325">Glycoprotein</keyword>
<sequence>MDMGGSAVPARHDHGPLVMLDSSLALIRSLPDRCLSSIFVAVCLAPAAHAQLGLPDVLLNDPTGPSKNWALSVDLDGDRLAVGSPRARPATESVTIYERDAAGSWVVVADLVPSTSISESSFGTTVALEGDVLLVGAPGDDSVLTNAGAVFVFRRQLDGAWLETAVLRDPTPEVSGAFGEELDYDGVHAAVLEQKITPDSSDGSVTVFEDLGSSWPVRDVIGDPDPPSIPVARIGVALDGGWLVISSNTGRVRVYRRAEDATWPMAQELTNAVGANLDAFITRVAVCGSTVACSQGDLDDNRVVVYEHSELAGWQLSQTLSVDEFASALVFVGGVALSSSHLVVNSIGFHPFFSLQSFVHRKTPNDSWEYVEALRPGPSLYNWGVGIAVSEDRLATCFNVRDVLPPDAPRPVSIHELGSLFHGARELSAQGGGSQDLLLRAGSEHAGAFYALLGSASGTTPGLGDALGALGLPLVSDAYTDALVLGNGAGVVAPFTGVLDQDGKANAAVLVPPATDPSLVGTVLHHAFLVIDPTTFDVTHTSNAVRVELVP</sequence>
<dbReference type="Proteomes" id="UP000319342">
    <property type="component" value="Chromosome"/>
</dbReference>
<evidence type="ECO:0000313" key="5">
    <source>
        <dbReference type="Proteomes" id="UP000319342"/>
    </source>
</evidence>
<gene>
    <name evidence="4" type="ORF">Pla163_01340</name>
</gene>
<dbReference type="InterPro" id="IPR013519">
    <property type="entry name" value="Int_alpha_beta-p"/>
</dbReference>
<keyword evidence="1" id="KW-0732">Signal</keyword>
<evidence type="ECO:0000256" key="3">
    <source>
        <dbReference type="ARBA" id="ARBA00023180"/>
    </source>
</evidence>
<accession>A0A518CV02</accession>
<organism evidence="4 5">
    <name type="scientific">Rohdeia mirabilis</name>
    <dbReference type="NCBI Taxonomy" id="2528008"/>
    <lineage>
        <taxon>Bacteria</taxon>
        <taxon>Pseudomonadati</taxon>
        <taxon>Planctomycetota</taxon>
        <taxon>Planctomycetia</taxon>
        <taxon>Planctomycetia incertae sedis</taxon>
        <taxon>Rohdeia</taxon>
    </lineage>
</organism>
<evidence type="ECO:0000256" key="2">
    <source>
        <dbReference type="ARBA" id="ARBA00022737"/>
    </source>
</evidence>
<dbReference type="Pfam" id="PF14312">
    <property type="entry name" value="FG-GAP_2"/>
    <property type="match status" value="1"/>
</dbReference>
<dbReference type="AlphaFoldDB" id="A0A518CV02"/>
<reference evidence="4 5" key="1">
    <citation type="submission" date="2019-02" db="EMBL/GenBank/DDBJ databases">
        <title>Deep-cultivation of Planctomycetes and their phenomic and genomic characterization uncovers novel biology.</title>
        <authorList>
            <person name="Wiegand S."/>
            <person name="Jogler M."/>
            <person name="Boedeker C."/>
            <person name="Pinto D."/>
            <person name="Vollmers J."/>
            <person name="Rivas-Marin E."/>
            <person name="Kohn T."/>
            <person name="Peeters S.H."/>
            <person name="Heuer A."/>
            <person name="Rast P."/>
            <person name="Oberbeckmann S."/>
            <person name="Bunk B."/>
            <person name="Jeske O."/>
            <person name="Meyerdierks A."/>
            <person name="Storesund J.E."/>
            <person name="Kallscheuer N."/>
            <person name="Luecker S."/>
            <person name="Lage O.M."/>
            <person name="Pohl T."/>
            <person name="Merkel B.J."/>
            <person name="Hornburger P."/>
            <person name="Mueller R.-W."/>
            <person name="Bruemmer F."/>
            <person name="Labrenz M."/>
            <person name="Spormann A.M."/>
            <person name="Op den Camp H."/>
            <person name="Overmann J."/>
            <person name="Amann R."/>
            <person name="Jetten M.S.M."/>
            <person name="Mascher T."/>
            <person name="Medema M.H."/>
            <person name="Devos D.P."/>
            <person name="Kaster A.-K."/>
            <person name="Ovreas L."/>
            <person name="Rohde M."/>
            <person name="Galperin M.Y."/>
            <person name="Jogler C."/>
        </authorList>
    </citation>
    <scope>NUCLEOTIDE SEQUENCE [LARGE SCALE GENOMIC DNA]</scope>
    <source>
        <strain evidence="4 5">Pla163</strain>
    </source>
</reference>
<dbReference type="PANTHER" id="PTHR36220">
    <property type="entry name" value="UNNAMED PRODUCT"/>
    <property type="match status" value="1"/>
</dbReference>
<dbReference type="PANTHER" id="PTHR36220:SF1">
    <property type="entry name" value="GAMMA TUBULIN COMPLEX COMPONENT C-TERMINAL DOMAIN-CONTAINING PROTEIN"/>
    <property type="match status" value="1"/>
</dbReference>
<name>A0A518CV02_9BACT</name>
<keyword evidence="5" id="KW-1185">Reference proteome</keyword>
<protein>
    <recommendedName>
        <fullName evidence="6">Phytase-like domain-containing protein</fullName>
    </recommendedName>
</protein>
<dbReference type="Gene3D" id="2.130.10.130">
    <property type="entry name" value="Integrin alpha, N-terminal"/>
    <property type="match status" value="1"/>
</dbReference>
<evidence type="ECO:0000313" key="4">
    <source>
        <dbReference type="EMBL" id="QDU83038.1"/>
    </source>
</evidence>
<dbReference type="InterPro" id="IPR013517">
    <property type="entry name" value="FG-GAP"/>
</dbReference>
<dbReference type="SUPFAM" id="SSF69318">
    <property type="entry name" value="Integrin alpha N-terminal domain"/>
    <property type="match status" value="1"/>
</dbReference>
<evidence type="ECO:0008006" key="6">
    <source>
        <dbReference type="Google" id="ProtNLM"/>
    </source>
</evidence>
<keyword evidence="2" id="KW-0677">Repeat</keyword>
<dbReference type="PROSITE" id="PS51470">
    <property type="entry name" value="FG_GAP"/>
    <property type="match status" value="1"/>
</dbReference>
<proteinExistence type="predicted"/>